<dbReference type="EMBL" id="LAZR01000013">
    <property type="protein sequence ID" value="KKO07271.1"/>
    <property type="molecule type" value="Genomic_DNA"/>
</dbReference>
<dbReference type="AlphaFoldDB" id="A0A0F9VQC9"/>
<dbReference type="InterPro" id="IPR001680">
    <property type="entry name" value="WD40_rpt"/>
</dbReference>
<evidence type="ECO:0008006" key="4">
    <source>
        <dbReference type="Google" id="ProtNLM"/>
    </source>
</evidence>
<comment type="caution">
    <text evidence="3">The sequence shown here is derived from an EMBL/GenBank/DDBJ whole genome shotgun (WGS) entry which is preliminary data.</text>
</comment>
<accession>A0A0F9VQC9</accession>
<dbReference type="InterPro" id="IPR050505">
    <property type="entry name" value="WDR55/POC1"/>
</dbReference>
<dbReference type="Gene3D" id="2.130.10.10">
    <property type="entry name" value="YVTN repeat-like/Quinoprotein amine dehydrogenase"/>
    <property type="match status" value="2"/>
</dbReference>
<evidence type="ECO:0000256" key="2">
    <source>
        <dbReference type="ARBA" id="ARBA00022737"/>
    </source>
</evidence>
<gene>
    <name evidence="3" type="ORF">LCGC14_0058390</name>
</gene>
<protein>
    <recommendedName>
        <fullName evidence="4">Anaphase-promoting complex subunit 4 WD40 domain-containing protein</fullName>
    </recommendedName>
</protein>
<evidence type="ECO:0000256" key="1">
    <source>
        <dbReference type="ARBA" id="ARBA00022574"/>
    </source>
</evidence>
<dbReference type="PANTHER" id="PTHR44019">
    <property type="entry name" value="WD REPEAT-CONTAINING PROTEIN 55"/>
    <property type="match status" value="1"/>
</dbReference>
<dbReference type="SUPFAM" id="SSF50978">
    <property type="entry name" value="WD40 repeat-like"/>
    <property type="match status" value="1"/>
</dbReference>
<keyword evidence="1" id="KW-0853">WD repeat</keyword>
<dbReference type="InterPro" id="IPR036322">
    <property type="entry name" value="WD40_repeat_dom_sf"/>
</dbReference>
<dbReference type="PANTHER" id="PTHR44019:SF8">
    <property type="entry name" value="POC1 CENTRIOLAR PROTEIN HOMOLOG"/>
    <property type="match status" value="1"/>
</dbReference>
<evidence type="ECO:0000313" key="3">
    <source>
        <dbReference type="EMBL" id="KKO07271.1"/>
    </source>
</evidence>
<proteinExistence type="predicted"/>
<keyword evidence="2" id="KW-0677">Repeat</keyword>
<organism evidence="3">
    <name type="scientific">marine sediment metagenome</name>
    <dbReference type="NCBI Taxonomy" id="412755"/>
    <lineage>
        <taxon>unclassified sequences</taxon>
        <taxon>metagenomes</taxon>
        <taxon>ecological metagenomes</taxon>
    </lineage>
</organism>
<reference evidence="3" key="1">
    <citation type="journal article" date="2015" name="Nature">
        <title>Complex archaea that bridge the gap between prokaryotes and eukaryotes.</title>
        <authorList>
            <person name="Spang A."/>
            <person name="Saw J.H."/>
            <person name="Jorgensen S.L."/>
            <person name="Zaremba-Niedzwiedzka K."/>
            <person name="Martijn J."/>
            <person name="Lind A.E."/>
            <person name="van Eijk R."/>
            <person name="Schleper C."/>
            <person name="Guy L."/>
            <person name="Ettema T.J."/>
        </authorList>
    </citation>
    <scope>NUCLEOTIDE SEQUENCE</scope>
</reference>
<dbReference type="SMART" id="SM00320">
    <property type="entry name" value="WD40"/>
    <property type="match status" value="5"/>
</dbReference>
<dbReference type="Pfam" id="PF00400">
    <property type="entry name" value="WD40"/>
    <property type="match status" value="1"/>
</dbReference>
<name>A0A0F9VQC9_9ZZZZ</name>
<dbReference type="InterPro" id="IPR015943">
    <property type="entry name" value="WD40/YVTN_repeat-like_dom_sf"/>
</dbReference>
<sequence>MSQPASILEQLGSQWQWPAYVLSACFDKANNLAFALGDGSVRLFPADVDHEPLSIKAHEGAVLSLSSAPKTGFLSGGDDGRFMRIDADGTLTELTDFQGRWIDHVASHASGVMACTEGKRLHLYPGRGQPLVREFPSTVGGICFAPNGYRMAVAHYGGVTLCSTRSADSTPVLLKCPGSHLAVTWSPDSRFVISAMQEECLRGWRLEDNDALFMSGYSAKVKSLAWFNGGRYLATSGSPCAPCWSFKGRKGPKGREPLTPGESTSALVTAVAGDPKHAILAIGYDDGQVTIAEPLRDQEVVIKPPGNGAITTLGWSSDGNWLAFGTETGFAGRLPVGG</sequence>